<proteinExistence type="predicted"/>
<evidence type="ECO:0000313" key="1">
    <source>
        <dbReference type="EMBL" id="KAF3484839.1"/>
    </source>
</evidence>
<organism evidence="1 2">
    <name type="scientific">Brassica cretica</name>
    <name type="common">Mustard</name>
    <dbReference type="NCBI Taxonomy" id="69181"/>
    <lineage>
        <taxon>Eukaryota</taxon>
        <taxon>Viridiplantae</taxon>
        <taxon>Streptophyta</taxon>
        <taxon>Embryophyta</taxon>
        <taxon>Tracheophyta</taxon>
        <taxon>Spermatophyta</taxon>
        <taxon>Magnoliopsida</taxon>
        <taxon>eudicotyledons</taxon>
        <taxon>Gunneridae</taxon>
        <taxon>Pentapetalae</taxon>
        <taxon>rosids</taxon>
        <taxon>malvids</taxon>
        <taxon>Brassicales</taxon>
        <taxon>Brassicaceae</taxon>
        <taxon>Brassiceae</taxon>
        <taxon>Brassica</taxon>
    </lineage>
</organism>
<comment type="caution">
    <text evidence="1">The sequence shown here is derived from an EMBL/GenBank/DDBJ whole genome shotgun (WGS) entry which is preliminary data.</text>
</comment>
<evidence type="ECO:0000313" key="2">
    <source>
        <dbReference type="Proteomes" id="UP000712600"/>
    </source>
</evidence>
<reference evidence="1" key="1">
    <citation type="submission" date="2019-12" db="EMBL/GenBank/DDBJ databases">
        <title>Genome sequencing and annotation of Brassica cretica.</title>
        <authorList>
            <person name="Studholme D.J."/>
            <person name="Sarris P."/>
        </authorList>
    </citation>
    <scope>NUCLEOTIDE SEQUENCE</scope>
    <source>
        <strain evidence="1">PFS-109/04</strain>
        <tissue evidence="1">Leaf</tissue>
    </source>
</reference>
<accession>A0A8S9MTK1</accession>
<dbReference type="EMBL" id="QGKX02002183">
    <property type="protein sequence ID" value="KAF3484839.1"/>
    <property type="molecule type" value="Genomic_DNA"/>
</dbReference>
<protein>
    <submittedName>
        <fullName evidence="1">Uncharacterized protein</fullName>
    </submittedName>
</protein>
<dbReference type="AlphaFoldDB" id="A0A8S9MTK1"/>
<dbReference type="Proteomes" id="UP000712600">
    <property type="component" value="Unassembled WGS sequence"/>
</dbReference>
<sequence length="251" mass="27699">MKTTQQSIDYNSQFLVARGLDPKPDFCDPNPFSTFSSRPTSRLVLNWSSLELISLHLNRTLSRLFIGIRNKLETSRVAARVSLRMAPDACAATPRAPHGWLHDLLTWKVAPHPLPVWMHGLAPCKETPRPPHVWLHGLVACIATPRAWPIHLVLHMSTCMYRFHVLQHLTLSLKHILPGACHHVLNTHTSSHLELLGLLSDIDIPGGVSLGGDWGRGTMVRGAGEGSRLLGRRVVMPGLTGCVVWSNGCNA</sequence>
<gene>
    <name evidence="1" type="ORF">F2Q69_00055366</name>
</gene>
<name>A0A8S9MTK1_BRACR</name>